<reference evidence="2 3" key="1">
    <citation type="journal article" date="2021" name="ISME Commun">
        <title>Automated analysis of genomic sequences facilitates high-throughput and comprehensive description of bacteria.</title>
        <authorList>
            <person name="Hitch T.C.A."/>
        </authorList>
    </citation>
    <scope>NUCLEOTIDE SEQUENCE [LARGE SCALE GENOMIC DNA]</scope>
    <source>
        <strain evidence="2 3">Sanger_31</strain>
    </source>
</reference>
<evidence type="ECO:0000313" key="3">
    <source>
        <dbReference type="Proteomes" id="UP001208131"/>
    </source>
</evidence>
<keyword evidence="3" id="KW-1185">Reference proteome</keyword>
<protein>
    <submittedName>
        <fullName evidence="2">Uncharacterized protein</fullName>
    </submittedName>
</protein>
<name>A0AAE3LI88_9FIRM</name>
<dbReference type="InterPro" id="IPR027417">
    <property type="entry name" value="P-loop_NTPase"/>
</dbReference>
<organism evidence="2 3">
    <name type="scientific">Hominimerdicola aceti</name>
    <dbReference type="NCBI Taxonomy" id="2981726"/>
    <lineage>
        <taxon>Bacteria</taxon>
        <taxon>Bacillati</taxon>
        <taxon>Bacillota</taxon>
        <taxon>Clostridia</taxon>
        <taxon>Eubacteriales</taxon>
        <taxon>Oscillospiraceae</taxon>
        <taxon>Hominimerdicola</taxon>
    </lineage>
</organism>
<dbReference type="EMBL" id="JAOQJZ010000013">
    <property type="protein sequence ID" value="MCU6706588.1"/>
    <property type="molecule type" value="Genomic_DNA"/>
</dbReference>
<dbReference type="SUPFAM" id="SSF52540">
    <property type="entry name" value="P-loop containing nucleoside triphosphate hydrolases"/>
    <property type="match status" value="1"/>
</dbReference>
<proteinExistence type="predicted"/>
<dbReference type="GO" id="GO:0016787">
    <property type="term" value="F:hydrolase activity"/>
    <property type="evidence" value="ECO:0007669"/>
    <property type="project" value="UniProtKB-KW"/>
</dbReference>
<dbReference type="PANTHER" id="PTHR45766:SF6">
    <property type="entry name" value="SWI_SNF-RELATED MATRIX-ASSOCIATED ACTIN-DEPENDENT REGULATOR OF CHROMATIN SUBFAMILY A-LIKE PROTEIN 1"/>
    <property type="match status" value="1"/>
</dbReference>
<dbReference type="Gene3D" id="3.40.50.300">
    <property type="entry name" value="P-loop containing nucleotide triphosphate hydrolases"/>
    <property type="match status" value="1"/>
</dbReference>
<dbReference type="RefSeq" id="WP_267301709.1">
    <property type="nucleotide sequence ID" value="NZ_JAOQJZ010000013.1"/>
</dbReference>
<accession>A0AAE3LI88</accession>
<dbReference type="Proteomes" id="UP001208131">
    <property type="component" value="Unassembled WGS sequence"/>
</dbReference>
<keyword evidence="1" id="KW-0378">Hydrolase</keyword>
<gene>
    <name evidence="2" type="ORF">OCV57_11715</name>
</gene>
<evidence type="ECO:0000313" key="2">
    <source>
        <dbReference type="EMBL" id="MCU6706588.1"/>
    </source>
</evidence>
<comment type="caution">
    <text evidence="2">The sequence shown here is derived from an EMBL/GenBank/DDBJ whole genome shotgun (WGS) entry which is preliminary data.</text>
</comment>
<dbReference type="AlphaFoldDB" id="A0AAE3LI88"/>
<evidence type="ECO:0000256" key="1">
    <source>
        <dbReference type="ARBA" id="ARBA00022801"/>
    </source>
</evidence>
<dbReference type="PANTHER" id="PTHR45766">
    <property type="entry name" value="DNA ANNEALING HELICASE AND ENDONUCLEASE ZRANB3 FAMILY MEMBER"/>
    <property type="match status" value="1"/>
</dbReference>
<sequence length="236" mass="27372">MGTGTNVQKKPIAVYDLDIPWRPADLEQRTGRIIRQGNENKQVQIFRYVTKGTFDAYSYQTLKNKQKFISQIMTSKTPARKCENVDQQALTYSEIKALCTDDERIKEKLMLENDVKELRVLAAEYRNTVFEMEDRIAKFPGQEQKLTAILTDLHTDREALRKLPIDPERKLPVFKITIGETEYTDRKEAAKAFEAKKNAPKREKTCYFERAKMKRDDAAEMRAAYKVGFKDGATML</sequence>